<keyword evidence="11" id="KW-1185">Reference proteome</keyword>
<organism evidence="10 11">
    <name type="scientific">Borrelia duttonii (strain Ly)</name>
    <dbReference type="NCBI Taxonomy" id="412419"/>
    <lineage>
        <taxon>Bacteria</taxon>
        <taxon>Pseudomonadati</taxon>
        <taxon>Spirochaetota</taxon>
        <taxon>Spirochaetia</taxon>
        <taxon>Spirochaetales</taxon>
        <taxon>Borreliaceae</taxon>
        <taxon>Borrelia</taxon>
    </lineage>
</organism>
<reference evidence="10 11" key="1">
    <citation type="journal article" date="2008" name="PLoS Genet.">
        <title>The genome of Borrelia recurrentis, the agent of deadly louse-borne relapsing fever, is a degraded subset of tick-borne Borrelia duttonii.</title>
        <authorList>
            <person name="Lescot M."/>
            <person name="Audic S."/>
            <person name="Robert C."/>
            <person name="Nguyen T.T."/>
            <person name="Blanc G."/>
            <person name="Cutler S.J."/>
            <person name="Wincker P."/>
            <person name="Couloux A."/>
            <person name="Claverie J.-M."/>
            <person name="Raoult D."/>
            <person name="Drancourt M."/>
        </authorList>
    </citation>
    <scope>NUCLEOTIDE SEQUENCE [LARGE SCALE GENOMIC DNA]</scope>
    <source>
        <strain evidence="10 11">Ly</strain>
    </source>
</reference>
<dbReference type="KEGG" id="bdu:BDU_4036"/>
<feature type="compositionally biased region" description="Basic and acidic residues" evidence="9">
    <location>
        <begin position="159"/>
        <end position="179"/>
    </location>
</feature>
<evidence type="ECO:0000256" key="4">
    <source>
        <dbReference type="ARBA" id="ARBA00023136"/>
    </source>
</evidence>
<evidence type="ECO:0000256" key="8">
    <source>
        <dbReference type="RuleBase" id="RU363105"/>
    </source>
</evidence>
<dbReference type="Proteomes" id="UP000000611">
    <property type="component" value="Plasmid pl41"/>
</dbReference>
<evidence type="ECO:0000256" key="2">
    <source>
        <dbReference type="ARBA" id="ARBA00004459"/>
    </source>
</evidence>
<accession>B5RP70</accession>
<dbReference type="SUPFAM" id="SSF74748">
    <property type="entry name" value="Variable surface antigen VlsE"/>
    <property type="match status" value="1"/>
</dbReference>
<proteinExistence type="predicted"/>
<evidence type="ECO:0000313" key="10">
    <source>
        <dbReference type="EMBL" id="ACH94156.1"/>
    </source>
</evidence>
<comment type="subcellular location">
    <subcellularLocation>
        <location evidence="2 8">Cell outer membrane</location>
        <topology evidence="2 8">Lipid-anchor</topology>
    </subcellularLocation>
</comment>
<feature type="region of interest" description="Disordered" evidence="9">
    <location>
        <begin position="159"/>
        <end position="183"/>
    </location>
</feature>
<dbReference type="AlphaFoldDB" id="B5RP70"/>
<evidence type="ECO:0000313" key="11">
    <source>
        <dbReference type="Proteomes" id="UP000000611"/>
    </source>
</evidence>
<evidence type="ECO:0000256" key="9">
    <source>
        <dbReference type="SAM" id="MobiDB-lite"/>
    </source>
</evidence>
<protein>
    <recommendedName>
        <fullName evidence="8">Variable large protein</fullName>
    </recommendedName>
</protein>
<geneLocation type="plasmid" evidence="10 11">
    <name>pl41</name>
</geneLocation>
<sequence>MVMVMMVVMGCNSGGVKDPEKVFLSDIANLGKGFLDVFVNFGDMVSDVIGIKADTKKSDIGKYFSDIEKSMQAIKVKLREILEKNGKYEKIKTVVDKFITDKLDKITEGAKEVSNIAEGAELLGNMVTSDGGGAVGEVDKLIKGMKTIIDVLDLKEGNPDAGTDKKAKDGSTSRAHNSDDAGNLFGNDKAGAAAANAKEAATDAAKAVGAITGADILKAISSGKATALANNNSAYNNVAAVTSAKDGVVAGALALRAMAKGGKFAGNDAANDAVTIVKDAASSAVNKALSTLVIAIRSTVDSGLKTINEALASVNQGDVSTETNE</sequence>
<dbReference type="HOGENOM" id="CLU_054711_0_0_12"/>
<gene>
    <name evidence="10" type="primary">vlp_2</name>
    <name evidence="10" type="ordered locus">BDU_4036</name>
</gene>
<comment type="function">
    <text evidence="1 8">The Vlp and Vsp proteins are antigenically distinct proteins, only one vlp or vsp gene is transcriptionally active at any one time. Switching between these genes is a mechanism of host immune response evasion.</text>
</comment>
<evidence type="ECO:0000256" key="1">
    <source>
        <dbReference type="ARBA" id="ARBA00003932"/>
    </source>
</evidence>
<dbReference type="InterPro" id="IPR000680">
    <property type="entry name" value="Borrelia_lipo"/>
</dbReference>
<keyword evidence="6 8" id="KW-0998">Cell outer membrane</keyword>
<evidence type="ECO:0000256" key="6">
    <source>
        <dbReference type="ARBA" id="ARBA00023237"/>
    </source>
</evidence>
<dbReference type="Pfam" id="PF00921">
    <property type="entry name" value="Lipoprotein_2"/>
    <property type="match status" value="1"/>
</dbReference>
<dbReference type="GO" id="GO:0009279">
    <property type="term" value="C:cell outer membrane"/>
    <property type="evidence" value="ECO:0007669"/>
    <property type="project" value="UniProtKB-SubCell"/>
</dbReference>
<keyword evidence="7 8" id="KW-0449">Lipoprotein</keyword>
<evidence type="ECO:0000256" key="5">
    <source>
        <dbReference type="ARBA" id="ARBA00023139"/>
    </source>
</evidence>
<evidence type="ECO:0000256" key="3">
    <source>
        <dbReference type="ARBA" id="ARBA00022729"/>
    </source>
</evidence>
<keyword evidence="5 8" id="KW-0564">Palmitate</keyword>
<evidence type="ECO:0000256" key="7">
    <source>
        <dbReference type="ARBA" id="ARBA00023288"/>
    </source>
</evidence>
<keyword evidence="10" id="KW-0614">Plasmid</keyword>
<name>B5RP70_BORDL</name>
<keyword evidence="3" id="KW-0732">Signal</keyword>
<keyword evidence="4 8" id="KW-0472">Membrane</keyword>
<dbReference type="EMBL" id="CP000988">
    <property type="protein sequence ID" value="ACH94156.1"/>
    <property type="molecule type" value="Genomic_DNA"/>
</dbReference>